<evidence type="ECO:0000313" key="2">
    <source>
        <dbReference type="Proteomes" id="UP001057134"/>
    </source>
</evidence>
<gene>
    <name evidence="1" type="ORF">SK3146_00121</name>
</gene>
<accession>A0ABY4RGK8</accession>
<protein>
    <submittedName>
        <fullName evidence="1">Uncharacterized protein</fullName>
    </submittedName>
</protein>
<sequence>MREQLSVRRALALQTLEKQLEGIAYASKGDLESGIVARADVIGGGPKRKITDNLTSDE</sequence>
<name>A0ABY4RGK8_9BACL</name>
<reference evidence="1" key="2">
    <citation type="journal article" date="2021" name="J Anim Sci Technol">
        <title>Complete genome sequence of Paenibacillus konkukensis sp. nov. SK3146 as a potential probiotic strain.</title>
        <authorList>
            <person name="Jung H.I."/>
            <person name="Park S."/>
            <person name="Niu K.M."/>
            <person name="Lee S.W."/>
            <person name="Kothari D."/>
            <person name="Yi K.J."/>
            <person name="Kim S.K."/>
        </authorList>
    </citation>
    <scope>NUCLEOTIDE SEQUENCE</scope>
    <source>
        <strain evidence="1">SK3146</strain>
    </source>
</reference>
<evidence type="ECO:0000313" key="1">
    <source>
        <dbReference type="EMBL" id="UQZ80965.1"/>
    </source>
</evidence>
<dbReference type="Proteomes" id="UP001057134">
    <property type="component" value="Chromosome"/>
</dbReference>
<proteinExistence type="predicted"/>
<dbReference type="RefSeq" id="WP_249863235.1">
    <property type="nucleotide sequence ID" value="NZ_CP027059.1"/>
</dbReference>
<dbReference type="EMBL" id="CP027059">
    <property type="protein sequence ID" value="UQZ80965.1"/>
    <property type="molecule type" value="Genomic_DNA"/>
</dbReference>
<organism evidence="1 2">
    <name type="scientific">Paenibacillus konkukensis</name>
    <dbReference type="NCBI Taxonomy" id="2020716"/>
    <lineage>
        <taxon>Bacteria</taxon>
        <taxon>Bacillati</taxon>
        <taxon>Bacillota</taxon>
        <taxon>Bacilli</taxon>
        <taxon>Bacillales</taxon>
        <taxon>Paenibacillaceae</taxon>
        <taxon>Paenibacillus</taxon>
    </lineage>
</organism>
<keyword evidence="2" id="KW-1185">Reference proteome</keyword>
<reference evidence="1" key="1">
    <citation type="submission" date="2018-02" db="EMBL/GenBank/DDBJ databases">
        <authorList>
            <person name="Kim S.-K."/>
            <person name="Jung H.-I."/>
            <person name="Lee S.-W."/>
        </authorList>
    </citation>
    <scope>NUCLEOTIDE SEQUENCE</scope>
    <source>
        <strain evidence="1">SK3146</strain>
    </source>
</reference>